<comment type="caution">
    <text evidence="8">The sequence shown here is derived from an EMBL/GenBank/DDBJ whole genome shotgun (WGS) entry which is preliminary data.</text>
</comment>
<dbReference type="Proteomes" id="UP001165378">
    <property type="component" value="Unassembled WGS sequence"/>
</dbReference>
<dbReference type="GO" id="GO:0003677">
    <property type="term" value="F:DNA binding"/>
    <property type="evidence" value="ECO:0007669"/>
    <property type="project" value="UniProtKB-KW"/>
</dbReference>
<dbReference type="NCBIfam" id="TIGR02937">
    <property type="entry name" value="sigma70-ECF"/>
    <property type="match status" value="1"/>
</dbReference>
<evidence type="ECO:0000256" key="2">
    <source>
        <dbReference type="ARBA" id="ARBA00023015"/>
    </source>
</evidence>
<dbReference type="GO" id="GO:0016987">
    <property type="term" value="F:sigma factor activity"/>
    <property type="evidence" value="ECO:0007669"/>
    <property type="project" value="UniProtKB-KW"/>
</dbReference>
<dbReference type="InterPro" id="IPR014284">
    <property type="entry name" value="RNA_pol_sigma-70_dom"/>
</dbReference>
<dbReference type="InterPro" id="IPR036388">
    <property type="entry name" value="WH-like_DNA-bd_sf"/>
</dbReference>
<evidence type="ECO:0000256" key="3">
    <source>
        <dbReference type="ARBA" id="ARBA00023082"/>
    </source>
</evidence>
<dbReference type="Gene3D" id="1.10.10.10">
    <property type="entry name" value="Winged helix-like DNA-binding domain superfamily/Winged helix DNA-binding domain"/>
    <property type="match status" value="1"/>
</dbReference>
<dbReference type="EMBL" id="JAKFHA010000011">
    <property type="protein sequence ID" value="MCF2529511.1"/>
    <property type="molecule type" value="Genomic_DNA"/>
</dbReference>
<dbReference type="GO" id="GO:0006352">
    <property type="term" value="P:DNA-templated transcription initiation"/>
    <property type="evidence" value="ECO:0007669"/>
    <property type="project" value="InterPro"/>
</dbReference>
<dbReference type="AlphaFoldDB" id="A0AA41Q1D8"/>
<dbReference type="NCBIfam" id="TIGR02983">
    <property type="entry name" value="SigE-fam_strep"/>
    <property type="match status" value="1"/>
</dbReference>
<dbReference type="InterPro" id="IPR007627">
    <property type="entry name" value="RNA_pol_sigma70_r2"/>
</dbReference>
<accession>A0AA41Q1D8</accession>
<evidence type="ECO:0000313" key="9">
    <source>
        <dbReference type="Proteomes" id="UP001165378"/>
    </source>
</evidence>
<dbReference type="RefSeq" id="WP_235053827.1">
    <property type="nucleotide sequence ID" value="NZ_JAKFHA010000011.1"/>
</dbReference>
<proteinExistence type="inferred from homology"/>
<dbReference type="InterPro" id="IPR039425">
    <property type="entry name" value="RNA_pol_sigma-70-like"/>
</dbReference>
<dbReference type="Pfam" id="PF04542">
    <property type="entry name" value="Sigma70_r2"/>
    <property type="match status" value="1"/>
</dbReference>
<name>A0AA41Q1D8_9ACTN</name>
<dbReference type="PANTHER" id="PTHR43133">
    <property type="entry name" value="RNA POLYMERASE ECF-TYPE SIGMA FACTO"/>
    <property type="match status" value="1"/>
</dbReference>
<protein>
    <submittedName>
        <fullName evidence="8">SigE family RNA polymerase sigma factor</fullName>
    </submittedName>
</protein>
<dbReference type="PANTHER" id="PTHR43133:SF50">
    <property type="entry name" value="ECF RNA POLYMERASE SIGMA FACTOR SIGM"/>
    <property type="match status" value="1"/>
</dbReference>
<dbReference type="SUPFAM" id="SSF88659">
    <property type="entry name" value="Sigma3 and sigma4 domains of RNA polymerase sigma factors"/>
    <property type="match status" value="1"/>
</dbReference>
<keyword evidence="9" id="KW-1185">Reference proteome</keyword>
<evidence type="ECO:0000259" key="6">
    <source>
        <dbReference type="Pfam" id="PF04542"/>
    </source>
</evidence>
<keyword evidence="3" id="KW-0731">Sigma factor</keyword>
<dbReference type="Pfam" id="PF08281">
    <property type="entry name" value="Sigma70_r4_2"/>
    <property type="match status" value="1"/>
</dbReference>
<evidence type="ECO:0000259" key="7">
    <source>
        <dbReference type="Pfam" id="PF08281"/>
    </source>
</evidence>
<evidence type="ECO:0000256" key="5">
    <source>
        <dbReference type="ARBA" id="ARBA00023163"/>
    </source>
</evidence>
<dbReference type="InterPro" id="IPR013249">
    <property type="entry name" value="RNA_pol_sigma70_r4_t2"/>
</dbReference>
<dbReference type="InterPro" id="IPR013325">
    <property type="entry name" value="RNA_pol_sigma_r2"/>
</dbReference>
<evidence type="ECO:0000256" key="1">
    <source>
        <dbReference type="ARBA" id="ARBA00010641"/>
    </source>
</evidence>
<dbReference type="CDD" id="cd06171">
    <property type="entry name" value="Sigma70_r4"/>
    <property type="match status" value="1"/>
</dbReference>
<keyword evidence="5" id="KW-0804">Transcription</keyword>
<keyword evidence="2" id="KW-0805">Transcription regulation</keyword>
<comment type="similarity">
    <text evidence="1">Belongs to the sigma-70 factor family. ECF subfamily.</text>
</comment>
<reference evidence="8" key="1">
    <citation type="submission" date="2022-01" db="EMBL/GenBank/DDBJ databases">
        <title>Genome-Based Taxonomic Classification of the Phylum Actinobacteria.</title>
        <authorList>
            <person name="Gao Y."/>
        </authorList>
    </citation>
    <scope>NUCLEOTIDE SEQUENCE</scope>
    <source>
        <strain evidence="8">KLBMP 8922</strain>
    </source>
</reference>
<keyword evidence="4" id="KW-0238">DNA-binding</keyword>
<organism evidence="8 9">
    <name type="scientific">Yinghuangia soli</name>
    <dbReference type="NCBI Taxonomy" id="2908204"/>
    <lineage>
        <taxon>Bacteria</taxon>
        <taxon>Bacillati</taxon>
        <taxon>Actinomycetota</taxon>
        <taxon>Actinomycetes</taxon>
        <taxon>Kitasatosporales</taxon>
        <taxon>Streptomycetaceae</taxon>
        <taxon>Yinghuangia</taxon>
    </lineage>
</organism>
<sequence length="191" mass="21707">MRHWRRTRRADLDADFRAWALARQAHLRRSAYLLCRDWHLAEDLTQNTLAKLYAAWHRINRGDTRDAYARRVLYRTFVDETRRGYRREYPGDDLPEAAAPEIDSELRVTLLDAVALLPPRCRAVIVLRFWEDLSVEDTAAALGCTTGTVKSQTSRGLAALRRRLTVDDGAGFGALLATGPGMRPARTETGR</sequence>
<gene>
    <name evidence="8" type="ORF">LZ495_20145</name>
</gene>
<evidence type="ECO:0000313" key="8">
    <source>
        <dbReference type="EMBL" id="MCF2529511.1"/>
    </source>
</evidence>
<evidence type="ECO:0000256" key="4">
    <source>
        <dbReference type="ARBA" id="ARBA00023125"/>
    </source>
</evidence>
<dbReference type="InterPro" id="IPR013324">
    <property type="entry name" value="RNA_pol_sigma_r3/r4-like"/>
</dbReference>
<feature type="domain" description="RNA polymerase sigma factor 70 region 4 type 2" evidence="7">
    <location>
        <begin position="109"/>
        <end position="160"/>
    </location>
</feature>
<dbReference type="InterPro" id="IPR014325">
    <property type="entry name" value="RNA_pol_sigma-E_actinobac"/>
</dbReference>
<dbReference type="Gene3D" id="1.10.1740.10">
    <property type="match status" value="1"/>
</dbReference>
<dbReference type="SUPFAM" id="SSF88946">
    <property type="entry name" value="Sigma2 domain of RNA polymerase sigma factors"/>
    <property type="match status" value="1"/>
</dbReference>
<feature type="domain" description="RNA polymerase sigma-70 region 2" evidence="6">
    <location>
        <begin position="25"/>
        <end position="85"/>
    </location>
</feature>